<keyword evidence="1" id="KW-0812">Transmembrane</keyword>
<feature type="transmembrane region" description="Helical" evidence="1">
    <location>
        <begin position="512"/>
        <end position="533"/>
    </location>
</feature>
<feature type="transmembrane region" description="Helical" evidence="1">
    <location>
        <begin position="385"/>
        <end position="407"/>
    </location>
</feature>
<organism evidence="2 3">
    <name type="scientific">Blastopirellula sediminis</name>
    <dbReference type="NCBI Taxonomy" id="2894196"/>
    <lineage>
        <taxon>Bacteria</taxon>
        <taxon>Pseudomonadati</taxon>
        <taxon>Planctomycetota</taxon>
        <taxon>Planctomycetia</taxon>
        <taxon>Pirellulales</taxon>
        <taxon>Pirellulaceae</taxon>
        <taxon>Blastopirellula</taxon>
    </lineage>
</organism>
<feature type="transmembrane region" description="Helical" evidence="1">
    <location>
        <begin position="91"/>
        <end position="109"/>
    </location>
</feature>
<reference evidence="2" key="1">
    <citation type="submission" date="2021-11" db="EMBL/GenBank/DDBJ databases">
        <title>Genome sequence.</title>
        <authorList>
            <person name="Sun Q."/>
        </authorList>
    </citation>
    <scope>NUCLEOTIDE SEQUENCE</scope>
    <source>
        <strain evidence="2">JC732</strain>
    </source>
</reference>
<keyword evidence="3" id="KW-1185">Reference proteome</keyword>
<dbReference type="Proteomes" id="UP001139103">
    <property type="component" value="Unassembled WGS sequence"/>
</dbReference>
<feature type="transmembrane region" description="Helical" evidence="1">
    <location>
        <begin position="352"/>
        <end position="373"/>
    </location>
</feature>
<feature type="transmembrane region" description="Helical" evidence="1">
    <location>
        <begin position="295"/>
        <end position="313"/>
    </location>
</feature>
<keyword evidence="1" id="KW-0472">Membrane</keyword>
<name>A0A9X1MLP4_9BACT</name>
<evidence type="ECO:0000256" key="1">
    <source>
        <dbReference type="SAM" id="Phobius"/>
    </source>
</evidence>
<gene>
    <name evidence="2" type="ORF">LOC68_12075</name>
</gene>
<dbReference type="RefSeq" id="WP_230218854.1">
    <property type="nucleotide sequence ID" value="NZ_JAJKFT010000010.1"/>
</dbReference>
<feature type="transmembrane region" description="Helical" evidence="1">
    <location>
        <begin position="60"/>
        <end position="79"/>
    </location>
</feature>
<feature type="transmembrane region" description="Helical" evidence="1">
    <location>
        <begin position="325"/>
        <end position="345"/>
    </location>
</feature>
<feature type="transmembrane region" description="Helical" evidence="1">
    <location>
        <begin position="266"/>
        <end position="283"/>
    </location>
</feature>
<dbReference type="EMBL" id="JAJKFT010000010">
    <property type="protein sequence ID" value="MCC9629136.1"/>
    <property type="molecule type" value="Genomic_DNA"/>
</dbReference>
<feature type="transmembrane region" description="Helical" evidence="1">
    <location>
        <begin position="155"/>
        <end position="176"/>
    </location>
</feature>
<feature type="transmembrane region" description="Helical" evidence="1">
    <location>
        <begin position="419"/>
        <end position="439"/>
    </location>
</feature>
<feature type="transmembrane region" description="Helical" evidence="1">
    <location>
        <begin position="225"/>
        <end position="246"/>
    </location>
</feature>
<feature type="transmembrane region" description="Helical" evidence="1">
    <location>
        <begin position="31"/>
        <end position="54"/>
    </location>
</feature>
<feature type="transmembrane region" description="Helical" evidence="1">
    <location>
        <begin position="121"/>
        <end position="143"/>
    </location>
</feature>
<evidence type="ECO:0000313" key="2">
    <source>
        <dbReference type="EMBL" id="MCC9629136.1"/>
    </source>
</evidence>
<proteinExistence type="predicted"/>
<comment type="caution">
    <text evidence="2">The sequence shown here is derived from an EMBL/GenBank/DDBJ whole genome shotgun (WGS) entry which is preliminary data.</text>
</comment>
<feature type="transmembrane region" description="Helical" evidence="1">
    <location>
        <begin position="474"/>
        <end position="492"/>
    </location>
</feature>
<protein>
    <submittedName>
        <fullName evidence="2">Uncharacterized protein</fullName>
    </submittedName>
</protein>
<dbReference type="AlphaFoldDB" id="A0A9X1MLP4"/>
<accession>A0A9X1MLP4</accession>
<keyword evidence="1" id="KW-1133">Transmembrane helix</keyword>
<feature type="transmembrane region" description="Helical" evidence="1">
    <location>
        <begin position="196"/>
        <end position="218"/>
    </location>
</feature>
<evidence type="ECO:0000313" key="3">
    <source>
        <dbReference type="Proteomes" id="UP001139103"/>
    </source>
</evidence>
<sequence length="554" mass="60132">MTSAELAADEMEPAAHAAELDPRAAAITSKLCWGIFLQTLAIGLVCVSSVGLHFEGLDRLVMTFAAISSLANFAGIVLAMPGISWKRTCGFAAIAMATSVIFFCFGAYIETAAFTFEMTYIFVSLLLQATLAAVLSGTVRLSFSLIRRDATEPRSHFSLLTLMMIVSGVALLSAGARPLFVRMRWTSYETVTHGAIIFLILCGGGALAGLAPSLAACWRSRRIRWLVVLVGVAATLGIGFLCQIALEWATSGRVGTTTWDWNFCLVIQFALTTIGLGPLLFGGGSSAAARKSQNWRYAIAIALPMVATFALLLLTDPFDRGQYDYVPLVESLALATVGLLAIVATTDAGEDWLRVFGSIAIAILYSLAVGYMVSSSGNRDAMWYWMRLAVFQFVLMAMVHHGVRSVVRREPMTDFRYRMRFLLGFLVVILLLGSLVAIQEFWQSIYPRMVLLSVFGAILPMFAFDSPDLRLRRLALFATVPAALLLASFNNALYELATRHFLGAGPDDKKRIAAAVIGQTVILTIAILPLIWAPERVESNEESADAVGEISAEN</sequence>
<feature type="transmembrane region" description="Helical" evidence="1">
    <location>
        <begin position="445"/>
        <end position="462"/>
    </location>
</feature>